<feature type="chain" id="PRO_5047364263" evidence="2">
    <location>
        <begin position="18"/>
        <end position="188"/>
    </location>
</feature>
<feature type="signal peptide" evidence="2">
    <location>
        <begin position="1"/>
        <end position="17"/>
    </location>
</feature>
<evidence type="ECO:0000256" key="2">
    <source>
        <dbReference type="SAM" id="SignalP"/>
    </source>
</evidence>
<proteinExistence type="predicted"/>
<evidence type="ECO:0000313" key="3">
    <source>
        <dbReference type="EMBL" id="KAK8945544.1"/>
    </source>
</evidence>
<gene>
    <name evidence="3" type="ORF">KSP40_PGU007940</name>
</gene>
<evidence type="ECO:0000313" key="4">
    <source>
        <dbReference type="Proteomes" id="UP001412067"/>
    </source>
</evidence>
<name>A0ABR2LN73_9ASPA</name>
<reference evidence="3 4" key="1">
    <citation type="journal article" date="2022" name="Nat. Plants">
        <title>Genomes of leafy and leafless Platanthera orchids illuminate the evolution of mycoheterotrophy.</title>
        <authorList>
            <person name="Li M.H."/>
            <person name="Liu K.W."/>
            <person name="Li Z."/>
            <person name="Lu H.C."/>
            <person name="Ye Q.L."/>
            <person name="Zhang D."/>
            <person name="Wang J.Y."/>
            <person name="Li Y.F."/>
            <person name="Zhong Z.M."/>
            <person name="Liu X."/>
            <person name="Yu X."/>
            <person name="Liu D.K."/>
            <person name="Tu X.D."/>
            <person name="Liu B."/>
            <person name="Hao Y."/>
            <person name="Liao X.Y."/>
            <person name="Jiang Y.T."/>
            <person name="Sun W.H."/>
            <person name="Chen J."/>
            <person name="Chen Y.Q."/>
            <person name="Ai Y."/>
            <person name="Zhai J.W."/>
            <person name="Wu S.S."/>
            <person name="Zhou Z."/>
            <person name="Hsiao Y.Y."/>
            <person name="Wu W.L."/>
            <person name="Chen Y.Y."/>
            <person name="Lin Y.F."/>
            <person name="Hsu J.L."/>
            <person name="Li C.Y."/>
            <person name="Wang Z.W."/>
            <person name="Zhao X."/>
            <person name="Zhong W.Y."/>
            <person name="Ma X.K."/>
            <person name="Ma L."/>
            <person name="Huang J."/>
            <person name="Chen G.Z."/>
            <person name="Huang M.Z."/>
            <person name="Huang L."/>
            <person name="Peng D.H."/>
            <person name="Luo Y.B."/>
            <person name="Zou S.Q."/>
            <person name="Chen S.P."/>
            <person name="Lan S."/>
            <person name="Tsai W.C."/>
            <person name="Van de Peer Y."/>
            <person name="Liu Z.J."/>
        </authorList>
    </citation>
    <scope>NUCLEOTIDE SEQUENCE [LARGE SCALE GENOMIC DNA]</scope>
    <source>
        <strain evidence="3">Lor288</strain>
    </source>
</reference>
<keyword evidence="2" id="KW-0732">Signal</keyword>
<dbReference type="Proteomes" id="UP001412067">
    <property type="component" value="Unassembled WGS sequence"/>
</dbReference>
<protein>
    <submittedName>
        <fullName evidence="3">Uncharacterized protein</fullName>
    </submittedName>
</protein>
<sequence length="188" mass="20492">MTPGLLLLMLLAAPILAVVVGPLAGGLSWSCDDDRVGYLRSPDSFLFFVDDRVSACEALVFYMANGCLDFESLSEEWGNIGREYCGRQFKFSADLDRDAISGRRSEEVPETRIPLFFPAGSSTPRPSPPPATSSAWSEARPGARLGLERGSAWSEARPGVESDHRRGRMQQDWPGAPLPPPPPNTRQG</sequence>
<organism evidence="3 4">
    <name type="scientific">Platanthera guangdongensis</name>
    <dbReference type="NCBI Taxonomy" id="2320717"/>
    <lineage>
        <taxon>Eukaryota</taxon>
        <taxon>Viridiplantae</taxon>
        <taxon>Streptophyta</taxon>
        <taxon>Embryophyta</taxon>
        <taxon>Tracheophyta</taxon>
        <taxon>Spermatophyta</taxon>
        <taxon>Magnoliopsida</taxon>
        <taxon>Liliopsida</taxon>
        <taxon>Asparagales</taxon>
        <taxon>Orchidaceae</taxon>
        <taxon>Orchidoideae</taxon>
        <taxon>Orchideae</taxon>
        <taxon>Orchidinae</taxon>
        <taxon>Platanthera</taxon>
    </lineage>
</organism>
<feature type="region of interest" description="Disordered" evidence="1">
    <location>
        <begin position="102"/>
        <end position="188"/>
    </location>
</feature>
<evidence type="ECO:0000256" key="1">
    <source>
        <dbReference type="SAM" id="MobiDB-lite"/>
    </source>
</evidence>
<accession>A0ABR2LN73</accession>
<dbReference type="EMBL" id="JBBWWR010000017">
    <property type="protein sequence ID" value="KAK8945544.1"/>
    <property type="molecule type" value="Genomic_DNA"/>
</dbReference>
<comment type="caution">
    <text evidence="3">The sequence shown here is derived from an EMBL/GenBank/DDBJ whole genome shotgun (WGS) entry which is preliminary data.</text>
</comment>
<feature type="compositionally biased region" description="Pro residues" evidence="1">
    <location>
        <begin position="176"/>
        <end position="188"/>
    </location>
</feature>
<keyword evidence="4" id="KW-1185">Reference proteome</keyword>